<evidence type="ECO:0000313" key="2">
    <source>
        <dbReference type="EMBL" id="CAA9516290.1"/>
    </source>
</evidence>
<feature type="non-terminal residue" evidence="2">
    <location>
        <position position="284"/>
    </location>
</feature>
<accession>A0A6J4T858</accession>
<protein>
    <submittedName>
        <fullName evidence="2">Putative membrane protein</fullName>
    </submittedName>
</protein>
<feature type="region of interest" description="Disordered" evidence="1">
    <location>
        <begin position="64"/>
        <end position="255"/>
    </location>
</feature>
<feature type="non-terminal residue" evidence="2">
    <location>
        <position position="1"/>
    </location>
</feature>
<dbReference type="AlphaFoldDB" id="A0A6J4T858"/>
<feature type="compositionally biased region" description="Basic residues" evidence="1">
    <location>
        <begin position="139"/>
        <end position="167"/>
    </location>
</feature>
<dbReference type="EMBL" id="CADCVP010000307">
    <property type="protein sequence ID" value="CAA9516290.1"/>
    <property type="molecule type" value="Genomic_DNA"/>
</dbReference>
<organism evidence="2">
    <name type="scientific">uncultured Solirubrobacteraceae bacterium</name>
    <dbReference type="NCBI Taxonomy" id="1162706"/>
    <lineage>
        <taxon>Bacteria</taxon>
        <taxon>Bacillati</taxon>
        <taxon>Actinomycetota</taxon>
        <taxon>Thermoleophilia</taxon>
        <taxon>Solirubrobacterales</taxon>
        <taxon>Solirubrobacteraceae</taxon>
        <taxon>environmental samples</taxon>
    </lineage>
</organism>
<evidence type="ECO:0000256" key="1">
    <source>
        <dbReference type="SAM" id="MobiDB-lite"/>
    </source>
</evidence>
<reference evidence="2" key="1">
    <citation type="submission" date="2020-02" db="EMBL/GenBank/DDBJ databases">
        <authorList>
            <person name="Meier V. D."/>
        </authorList>
    </citation>
    <scope>NUCLEOTIDE SEQUENCE</scope>
    <source>
        <strain evidence="2">AVDCRST_MAG69</strain>
    </source>
</reference>
<proteinExistence type="predicted"/>
<feature type="compositionally biased region" description="Basic and acidic residues" evidence="1">
    <location>
        <begin position="70"/>
        <end position="83"/>
    </location>
</feature>
<name>A0A6J4T858_9ACTN</name>
<gene>
    <name evidence="2" type="ORF">AVDCRST_MAG69-2778</name>
</gene>
<sequence length="284" mass="30664">PAGQSLPVPRGLGDRDPRHAPPPRRAVVRGRLPVHGRNGPIARAADGLRPLHRGVGHLLRAHSARWRRAGRADRADPRADRQRPARAGHRVGAAVGRGRCRDRGGMAGRGQAARGGEHGPGAHHDLHAAVRRDADHRGGHLRRHRDRRRVRPRAARRLRRAAGRRPGARPLRDDGAGAVRSRGADGPRPTAGGHERPRARRDGARLDAGPHRRARVHAEPHGCARPQPRPAGESRRRRAALAAVPHGTNRLPPPRAMADLIPTRPGSVGSGGRRVAPAALHLRL</sequence>
<feature type="compositionally biased region" description="Basic and acidic residues" evidence="1">
    <location>
        <begin position="115"/>
        <end position="138"/>
    </location>
</feature>
<feature type="region of interest" description="Disordered" evidence="1">
    <location>
        <begin position="1"/>
        <end position="45"/>
    </location>
</feature>
<feature type="compositionally biased region" description="Basic and acidic residues" evidence="1">
    <location>
        <begin position="193"/>
        <end position="222"/>
    </location>
</feature>